<organism evidence="1 2">
    <name type="scientific">Candidatus Spyradenecus faecavium</name>
    <dbReference type="NCBI Taxonomy" id="2840947"/>
    <lineage>
        <taxon>Bacteria</taxon>
        <taxon>Pseudomonadati</taxon>
        <taxon>Lentisphaerota</taxon>
        <taxon>Lentisphaeria</taxon>
        <taxon>Lentisphaerales</taxon>
        <taxon>Lentisphaeraceae</taxon>
        <taxon>Lentisphaeraceae incertae sedis</taxon>
        <taxon>Candidatus Spyradenecus</taxon>
    </lineage>
</organism>
<dbReference type="Gene3D" id="1.10.1200.10">
    <property type="entry name" value="ACP-like"/>
    <property type="match status" value="1"/>
</dbReference>
<accession>A0A9D1NMS8</accession>
<dbReference type="InterPro" id="IPR036736">
    <property type="entry name" value="ACP-like_sf"/>
</dbReference>
<evidence type="ECO:0000313" key="2">
    <source>
        <dbReference type="Proteomes" id="UP000886845"/>
    </source>
</evidence>
<gene>
    <name evidence="1" type="ORF">IAC79_02535</name>
</gene>
<reference evidence="1" key="2">
    <citation type="journal article" date="2021" name="PeerJ">
        <title>Extensive microbial diversity within the chicken gut microbiome revealed by metagenomics and culture.</title>
        <authorList>
            <person name="Gilroy R."/>
            <person name="Ravi A."/>
            <person name="Getino M."/>
            <person name="Pursley I."/>
            <person name="Horton D.L."/>
            <person name="Alikhan N.F."/>
            <person name="Baker D."/>
            <person name="Gharbi K."/>
            <person name="Hall N."/>
            <person name="Watson M."/>
            <person name="Adriaenssens E.M."/>
            <person name="Foster-Nyarko E."/>
            <person name="Jarju S."/>
            <person name="Secka A."/>
            <person name="Antonio M."/>
            <person name="Oren A."/>
            <person name="Chaudhuri R.R."/>
            <person name="La Ragione R."/>
            <person name="Hildebrand F."/>
            <person name="Pallen M.J."/>
        </authorList>
    </citation>
    <scope>NUCLEOTIDE SEQUENCE</scope>
    <source>
        <strain evidence="1">35461</strain>
    </source>
</reference>
<comment type="caution">
    <text evidence="1">The sequence shown here is derived from an EMBL/GenBank/DDBJ whole genome shotgun (WGS) entry which is preliminary data.</text>
</comment>
<dbReference type="EMBL" id="DVOR01000080">
    <property type="protein sequence ID" value="HIV08976.1"/>
    <property type="molecule type" value="Genomic_DNA"/>
</dbReference>
<dbReference type="SUPFAM" id="SSF47336">
    <property type="entry name" value="ACP-like"/>
    <property type="match status" value="1"/>
</dbReference>
<protein>
    <submittedName>
        <fullName evidence="1">Acyl carrier protein</fullName>
    </submittedName>
</protein>
<dbReference type="AlphaFoldDB" id="A0A9D1NMS8"/>
<name>A0A9D1NMS8_9BACT</name>
<dbReference type="Proteomes" id="UP000886845">
    <property type="component" value="Unassembled WGS sequence"/>
</dbReference>
<evidence type="ECO:0000313" key="1">
    <source>
        <dbReference type="EMBL" id="HIV08976.1"/>
    </source>
</evidence>
<proteinExistence type="predicted"/>
<sequence>MNDTDILAELADILAAPDPITPETPLEPPLTWDSMALLAYLAFLRFHFNTILPGASCKDFRTVADLLAPTRPKP</sequence>
<reference evidence="1" key="1">
    <citation type="submission" date="2020-10" db="EMBL/GenBank/DDBJ databases">
        <authorList>
            <person name="Gilroy R."/>
        </authorList>
    </citation>
    <scope>NUCLEOTIDE SEQUENCE</scope>
    <source>
        <strain evidence="1">35461</strain>
    </source>
</reference>